<evidence type="ECO:0000256" key="2">
    <source>
        <dbReference type="SAM" id="SignalP"/>
    </source>
</evidence>
<feature type="compositionally biased region" description="Basic and acidic residues" evidence="1">
    <location>
        <begin position="51"/>
        <end position="71"/>
    </location>
</feature>
<proteinExistence type="predicted"/>
<feature type="compositionally biased region" description="Polar residues" evidence="1">
    <location>
        <begin position="95"/>
        <end position="106"/>
    </location>
</feature>
<dbReference type="AlphaFoldDB" id="A0A2T7PCB4"/>
<keyword evidence="4" id="KW-1185">Reference proteome</keyword>
<dbReference type="Proteomes" id="UP000245119">
    <property type="component" value="Linkage Group LG5"/>
</dbReference>
<gene>
    <name evidence="3" type="ORF">C0Q70_10332</name>
</gene>
<comment type="caution">
    <text evidence="3">The sequence shown here is derived from an EMBL/GenBank/DDBJ whole genome shotgun (WGS) entry which is preliminary data.</text>
</comment>
<feature type="signal peptide" evidence="2">
    <location>
        <begin position="1"/>
        <end position="22"/>
    </location>
</feature>
<feature type="region of interest" description="Disordered" evidence="1">
    <location>
        <begin position="36"/>
        <end position="107"/>
    </location>
</feature>
<reference evidence="3 4" key="1">
    <citation type="submission" date="2018-04" db="EMBL/GenBank/DDBJ databases">
        <title>The genome of golden apple snail Pomacea canaliculata provides insight into stress tolerance and invasive adaptation.</title>
        <authorList>
            <person name="Liu C."/>
            <person name="Liu B."/>
            <person name="Ren Y."/>
            <person name="Zhang Y."/>
            <person name="Wang H."/>
            <person name="Li S."/>
            <person name="Jiang F."/>
            <person name="Yin L."/>
            <person name="Zhang G."/>
            <person name="Qian W."/>
            <person name="Fan W."/>
        </authorList>
    </citation>
    <scope>NUCLEOTIDE SEQUENCE [LARGE SCALE GENOMIC DNA]</scope>
    <source>
        <strain evidence="3">SZHN2017</strain>
        <tissue evidence="3">Muscle</tissue>
    </source>
</reference>
<accession>A0A2T7PCB4</accession>
<evidence type="ECO:0000256" key="1">
    <source>
        <dbReference type="SAM" id="MobiDB-lite"/>
    </source>
</evidence>
<evidence type="ECO:0000313" key="4">
    <source>
        <dbReference type="Proteomes" id="UP000245119"/>
    </source>
</evidence>
<protein>
    <recommendedName>
        <fullName evidence="5">Domain of unknown function with conserved HDNR motif domain-containing protein</fullName>
    </recommendedName>
</protein>
<dbReference type="OrthoDB" id="10003408at2759"/>
<sequence>MTYPSNWSCVTLWLLTARAQHATPRSRQHLAVCEKRAQGGLSRSPVLETTEQARERERREQVISPEDKYFLVEEPSDGTPQTHSRDSGGHHFTWRQKTCQPTTIPNWGSELKAKRGGWAAAFPHHEDSLHATPTREALTSTGRMLSAPLWTEGPRAQGPLLRGFAGGTGLTSTSLIHSRSMTTEIPFKTSVFILAVVRIHEIWERRLNPNQKSLHQTDADFLKHYSRNHVDYDYTTISASSYSGRATCDPPSYRRFSRKYGQPQSGRDVSISTTTNDWFKQPHVPYSSSTRVLAVTQQPFPKHNPWKFSYKPVDKVYPPYDPTRLPVVDNIFNRYGAAFATSS</sequence>
<feature type="chain" id="PRO_5015767529" description="Domain of unknown function with conserved HDNR motif domain-containing protein" evidence="2">
    <location>
        <begin position="23"/>
        <end position="343"/>
    </location>
</feature>
<evidence type="ECO:0000313" key="3">
    <source>
        <dbReference type="EMBL" id="PVD31055.1"/>
    </source>
</evidence>
<keyword evidence="2" id="KW-0732">Signal</keyword>
<evidence type="ECO:0008006" key="5">
    <source>
        <dbReference type="Google" id="ProtNLM"/>
    </source>
</evidence>
<name>A0A2T7PCB4_POMCA</name>
<organism evidence="3 4">
    <name type="scientific">Pomacea canaliculata</name>
    <name type="common">Golden apple snail</name>
    <dbReference type="NCBI Taxonomy" id="400727"/>
    <lineage>
        <taxon>Eukaryota</taxon>
        <taxon>Metazoa</taxon>
        <taxon>Spiralia</taxon>
        <taxon>Lophotrochozoa</taxon>
        <taxon>Mollusca</taxon>
        <taxon>Gastropoda</taxon>
        <taxon>Caenogastropoda</taxon>
        <taxon>Architaenioglossa</taxon>
        <taxon>Ampullarioidea</taxon>
        <taxon>Ampullariidae</taxon>
        <taxon>Pomacea</taxon>
    </lineage>
</organism>
<dbReference type="EMBL" id="PZQS01000005">
    <property type="protein sequence ID" value="PVD31055.1"/>
    <property type="molecule type" value="Genomic_DNA"/>
</dbReference>